<sequence>MLGFNSPTVTTPISLLKTRPANVSDFSLMKLPFSTLKPLCSLKVSNFQ</sequence>
<dbReference type="EMBL" id="JXTB01000162">
    <property type="protein sequence ID" value="PON57160.1"/>
    <property type="molecule type" value="Genomic_DNA"/>
</dbReference>
<accession>A0A2P5C7V9</accession>
<proteinExistence type="predicted"/>
<evidence type="ECO:0000313" key="1">
    <source>
        <dbReference type="EMBL" id="PON57160.1"/>
    </source>
</evidence>
<dbReference type="Proteomes" id="UP000237105">
    <property type="component" value="Unassembled WGS sequence"/>
</dbReference>
<protein>
    <submittedName>
        <fullName evidence="1">Uncharacterized protein</fullName>
    </submittedName>
</protein>
<keyword evidence="2" id="KW-1185">Reference proteome</keyword>
<evidence type="ECO:0000313" key="2">
    <source>
        <dbReference type="Proteomes" id="UP000237105"/>
    </source>
</evidence>
<organism evidence="1 2">
    <name type="scientific">Parasponia andersonii</name>
    <name type="common">Sponia andersonii</name>
    <dbReference type="NCBI Taxonomy" id="3476"/>
    <lineage>
        <taxon>Eukaryota</taxon>
        <taxon>Viridiplantae</taxon>
        <taxon>Streptophyta</taxon>
        <taxon>Embryophyta</taxon>
        <taxon>Tracheophyta</taxon>
        <taxon>Spermatophyta</taxon>
        <taxon>Magnoliopsida</taxon>
        <taxon>eudicotyledons</taxon>
        <taxon>Gunneridae</taxon>
        <taxon>Pentapetalae</taxon>
        <taxon>rosids</taxon>
        <taxon>fabids</taxon>
        <taxon>Rosales</taxon>
        <taxon>Cannabaceae</taxon>
        <taxon>Parasponia</taxon>
    </lineage>
</organism>
<dbReference type="AlphaFoldDB" id="A0A2P5C7V9"/>
<gene>
    <name evidence="1" type="ORF">PanWU01x14_175740</name>
</gene>
<reference evidence="2" key="1">
    <citation type="submission" date="2016-06" db="EMBL/GenBank/DDBJ databases">
        <title>Parallel loss of symbiosis genes in relatives of nitrogen-fixing non-legume Parasponia.</title>
        <authorList>
            <person name="Van Velzen R."/>
            <person name="Holmer R."/>
            <person name="Bu F."/>
            <person name="Rutten L."/>
            <person name="Van Zeijl A."/>
            <person name="Liu W."/>
            <person name="Santuari L."/>
            <person name="Cao Q."/>
            <person name="Sharma T."/>
            <person name="Shen D."/>
            <person name="Roswanjaya Y."/>
            <person name="Wardhani T."/>
            <person name="Kalhor M.S."/>
            <person name="Jansen J."/>
            <person name="Van den Hoogen J."/>
            <person name="Gungor B."/>
            <person name="Hartog M."/>
            <person name="Hontelez J."/>
            <person name="Verver J."/>
            <person name="Yang W.-C."/>
            <person name="Schijlen E."/>
            <person name="Repin R."/>
            <person name="Schilthuizen M."/>
            <person name="Schranz E."/>
            <person name="Heidstra R."/>
            <person name="Miyata K."/>
            <person name="Fedorova E."/>
            <person name="Kohlen W."/>
            <person name="Bisseling T."/>
            <person name="Smit S."/>
            <person name="Geurts R."/>
        </authorList>
    </citation>
    <scope>NUCLEOTIDE SEQUENCE [LARGE SCALE GENOMIC DNA]</scope>
    <source>
        <strain evidence="2">cv. WU1-14</strain>
    </source>
</reference>
<comment type="caution">
    <text evidence="1">The sequence shown here is derived from an EMBL/GenBank/DDBJ whole genome shotgun (WGS) entry which is preliminary data.</text>
</comment>
<name>A0A2P5C7V9_PARAD</name>